<evidence type="ECO:0000313" key="10">
    <source>
        <dbReference type="EMBL" id="MFN2976222.1"/>
    </source>
</evidence>
<dbReference type="Proteomes" id="UP001634747">
    <property type="component" value="Unassembled WGS sequence"/>
</dbReference>
<feature type="transmembrane region" description="Helical" evidence="7">
    <location>
        <begin position="402"/>
        <end position="426"/>
    </location>
</feature>
<feature type="domain" description="ABC3 transporter permease C-terminal" evidence="8">
    <location>
        <begin position="716"/>
        <end position="829"/>
    </location>
</feature>
<dbReference type="InterPro" id="IPR050250">
    <property type="entry name" value="Macrolide_Exporter_MacB"/>
</dbReference>
<keyword evidence="3 7" id="KW-0812">Transmembrane</keyword>
<dbReference type="NCBIfam" id="TIGR03434">
    <property type="entry name" value="ADOP"/>
    <property type="match status" value="1"/>
</dbReference>
<dbReference type="InterPro" id="IPR003838">
    <property type="entry name" value="ABC3_permease_C"/>
</dbReference>
<dbReference type="InterPro" id="IPR017800">
    <property type="entry name" value="ADOP"/>
</dbReference>
<feature type="transmembrane region" description="Helical" evidence="7">
    <location>
        <begin position="801"/>
        <end position="820"/>
    </location>
</feature>
<evidence type="ECO:0000313" key="11">
    <source>
        <dbReference type="Proteomes" id="UP001634747"/>
    </source>
</evidence>
<evidence type="ECO:0000256" key="7">
    <source>
        <dbReference type="SAM" id="Phobius"/>
    </source>
</evidence>
<name>A0ABW9KMB9_9BACT</name>
<feature type="domain" description="MacB-like periplasmic core" evidence="9">
    <location>
        <begin position="24"/>
        <end position="254"/>
    </location>
</feature>
<evidence type="ECO:0000259" key="8">
    <source>
        <dbReference type="Pfam" id="PF02687"/>
    </source>
</evidence>
<feature type="transmembrane region" description="Helical" evidence="7">
    <location>
        <begin position="757"/>
        <end position="781"/>
    </location>
</feature>
<comment type="similarity">
    <text evidence="6">Belongs to the ABC-4 integral membrane protein family.</text>
</comment>
<dbReference type="Pfam" id="PF02687">
    <property type="entry name" value="FtsX"/>
    <property type="match status" value="2"/>
</dbReference>
<feature type="domain" description="MacB-like periplasmic core" evidence="9">
    <location>
        <begin position="457"/>
        <end position="679"/>
    </location>
</feature>
<evidence type="ECO:0000256" key="5">
    <source>
        <dbReference type="ARBA" id="ARBA00023136"/>
    </source>
</evidence>
<sequence>MHQLMQDLRYALRQLRRSPGFAITAVLTLALGVGANSAIFSLLDQALLRSLPVRDPQQLVILEGTGKAWEGSASSHGGDPESYFSYPMYGDLRDHSTVFQGLAATTTNAIGLIRRGQSDAVDAEFVSGNYFSLLGTGAALGRMLTPTDDTVGGNHQVAVLSYSYWHDKLGADPAVVNETVELNGVPVQIIGVAAPNFQSAVWGQTPAVFAPMALLPQVDARRLTALTDHRSKWLNIIGRLQQGVTQPQAEAQLAPLWHSLRADELKALGNRSPRFVSEFLTNSRLRVLPGARGLSYRRESLQTPLLVVMGMAFLVLLIASVNVASLLLVRSSGRVREFALRYALGATAKRVILQLLLEGLVLGLAGALAGVLLAPAAMHGIARRLVDAGDVTYFSSNVDARLLAFSFVNAILVSGVFSIAPALQLLRPDMISALKQQAGTSSAARVGFRRVVVGLQIGLSVLLLMGAGLFTQTLRNLRHADVGFDTSHLLTFTTVPQMAGIAQETTPALFDQMLQRLAALPGVTGVAATDNAELANSDRGTNVTVQGYTPPPDEDLDVGYAAVSAGYLSTMRVPMIAGRDFTPTDDLQHPLVAIVNESFARHYYGSAAAAIGRLMARGGGKNVQWRQIVGVSRDLRHTGPRDAAKISFYMPLKQAPKTSEITMYLRTTTAPLQTAQAARATMHDLNPGLALVDFWDMDQQIDSELSNERMIELLAIAFSVLATLLAGVGLYGVLAFSVSQRTREIGIRMALGSTRSMVARLVLLDVAWLACAGIAVAVPIALLAARSLRSQLYGVSATDPLSALVAVLLIALVSFVAALLPARRAASVHPNTALRTE</sequence>
<comment type="subcellular location">
    <subcellularLocation>
        <location evidence="1">Cell membrane</location>
        <topology evidence="1">Multi-pass membrane protein</topology>
    </subcellularLocation>
</comment>
<gene>
    <name evidence="10" type="ORF">ACK2TP_10660</name>
</gene>
<feature type="transmembrane region" description="Helical" evidence="7">
    <location>
        <begin position="351"/>
        <end position="382"/>
    </location>
</feature>
<evidence type="ECO:0000256" key="6">
    <source>
        <dbReference type="ARBA" id="ARBA00038076"/>
    </source>
</evidence>
<reference evidence="10 11" key="1">
    <citation type="submission" date="2024-12" db="EMBL/GenBank/DDBJ databases">
        <authorList>
            <person name="Lee Y."/>
        </authorList>
    </citation>
    <scope>NUCLEOTIDE SEQUENCE [LARGE SCALE GENOMIC DNA]</scope>
    <source>
        <strain evidence="10 11">03SUJ4</strain>
    </source>
</reference>
<protein>
    <submittedName>
        <fullName evidence="10">ABC transporter permease</fullName>
    </submittedName>
</protein>
<comment type="caution">
    <text evidence="10">The sequence shown here is derived from an EMBL/GenBank/DDBJ whole genome shotgun (WGS) entry which is preliminary data.</text>
</comment>
<keyword evidence="2" id="KW-1003">Cell membrane</keyword>
<dbReference type="RefSeq" id="WP_263412291.1">
    <property type="nucleotide sequence ID" value="NZ_BAABBH010000001.1"/>
</dbReference>
<dbReference type="PANTHER" id="PTHR30572">
    <property type="entry name" value="MEMBRANE COMPONENT OF TRANSPORTER-RELATED"/>
    <property type="match status" value="1"/>
</dbReference>
<feature type="transmembrane region" description="Helical" evidence="7">
    <location>
        <begin position="21"/>
        <end position="43"/>
    </location>
</feature>
<evidence type="ECO:0000256" key="4">
    <source>
        <dbReference type="ARBA" id="ARBA00022989"/>
    </source>
</evidence>
<proteinExistence type="inferred from homology"/>
<dbReference type="InterPro" id="IPR025857">
    <property type="entry name" value="MacB_PCD"/>
</dbReference>
<dbReference type="PANTHER" id="PTHR30572:SF4">
    <property type="entry name" value="ABC TRANSPORTER PERMEASE YTRF"/>
    <property type="match status" value="1"/>
</dbReference>
<keyword evidence="11" id="KW-1185">Reference proteome</keyword>
<feature type="transmembrane region" description="Helical" evidence="7">
    <location>
        <begin position="305"/>
        <end position="330"/>
    </location>
</feature>
<evidence type="ECO:0000259" key="9">
    <source>
        <dbReference type="Pfam" id="PF12704"/>
    </source>
</evidence>
<keyword evidence="5 7" id="KW-0472">Membrane</keyword>
<evidence type="ECO:0000256" key="3">
    <source>
        <dbReference type="ARBA" id="ARBA00022692"/>
    </source>
</evidence>
<accession>A0ABW9KMB9</accession>
<feature type="domain" description="ABC3 transporter permease C-terminal" evidence="8">
    <location>
        <begin position="311"/>
        <end position="427"/>
    </location>
</feature>
<evidence type="ECO:0000256" key="2">
    <source>
        <dbReference type="ARBA" id="ARBA00022475"/>
    </source>
</evidence>
<feature type="transmembrane region" description="Helical" evidence="7">
    <location>
        <begin position="713"/>
        <end position="736"/>
    </location>
</feature>
<keyword evidence="4 7" id="KW-1133">Transmembrane helix</keyword>
<evidence type="ECO:0000256" key="1">
    <source>
        <dbReference type="ARBA" id="ARBA00004651"/>
    </source>
</evidence>
<dbReference type="EMBL" id="JBJYXY010000001">
    <property type="protein sequence ID" value="MFN2976222.1"/>
    <property type="molecule type" value="Genomic_DNA"/>
</dbReference>
<feature type="transmembrane region" description="Helical" evidence="7">
    <location>
        <begin position="447"/>
        <end position="470"/>
    </location>
</feature>
<dbReference type="Pfam" id="PF12704">
    <property type="entry name" value="MacB_PCD"/>
    <property type="match status" value="2"/>
</dbReference>
<organism evidence="10 11">
    <name type="scientific">Terriglobus aquaticus</name>
    <dbReference type="NCBI Taxonomy" id="940139"/>
    <lineage>
        <taxon>Bacteria</taxon>
        <taxon>Pseudomonadati</taxon>
        <taxon>Acidobacteriota</taxon>
        <taxon>Terriglobia</taxon>
        <taxon>Terriglobales</taxon>
        <taxon>Acidobacteriaceae</taxon>
        <taxon>Terriglobus</taxon>
    </lineage>
</organism>